<proteinExistence type="inferred from homology"/>
<feature type="region of interest" description="Disordered" evidence="2">
    <location>
        <begin position="376"/>
        <end position="431"/>
    </location>
</feature>
<dbReference type="OMA" id="WDNYDPR"/>
<reference evidence="4 5" key="1">
    <citation type="submission" date="2019-07" db="EMBL/GenBank/DDBJ databases">
        <title>Genome assembly of two rare yeast pathogens: Diutina rugosa and Trichomonascus ciferrii.</title>
        <authorList>
            <person name="Mixao V."/>
            <person name="Saus E."/>
            <person name="Hansen A."/>
            <person name="Lass-Flor C."/>
            <person name="Gabaldon T."/>
        </authorList>
    </citation>
    <scope>NUCLEOTIDE SEQUENCE [LARGE SCALE GENOMIC DNA]</scope>
    <source>
        <strain evidence="4 5">CBS 613</strain>
    </source>
</reference>
<feature type="compositionally biased region" description="Basic and acidic residues" evidence="2">
    <location>
        <begin position="422"/>
        <end position="431"/>
    </location>
</feature>
<protein>
    <recommendedName>
        <fullName evidence="3">Kri1-like C-terminal domain-containing protein</fullName>
    </recommendedName>
</protein>
<feature type="region of interest" description="Disordered" evidence="2">
    <location>
        <begin position="279"/>
        <end position="320"/>
    </location>
</feature>
<comment type="similarity">
    <text evidence="1">Belongs to the KRI1 family.</text>
</comment>
<feature type="compositionally biased region" description="Low complexity" evidence="2">
    <location>
        <begin position="12"/>
        <end position="22"/>
    </location>
</feature>
<feature type="region of interest" description="Disordered" evidence="2">
    <location>
        <begin position="1"/>
        <end position="70"/>
    </location>
</feature>
<sequence length="563" mass="64152">MPRKKSARKLAEAQAATATTKTDNGDDMNARKMPVVDSAAAAGDAAGDDDNDDDDSSTSEEEDEFGELITENVESGIQQVLDAIKRNDPKLSDPNYRFFEDPEKAVANLNVQPKEKPLYLKDYHRKQILSGGYKDEDEDDEEEEMENEYGTVDGKKPYVVEKQEEKDAILAEIKDAFDNAASDDEDDDGEFMKKKEAKIGDIHDAEPSLPDPNADAEAFLQSFLDQQAWIPKKTDKMVNLDRIDADDAQEFEEAAEQFEHAYNFRYEDKEAAEIVSYARDQASMRREKTSARARKRQEQREAKRKEKEATQEALTKKKNQKVNLVMDRLAEIKKAVGGDVSDEVIERVFGKSLLNDEFNDDDWDAKMAEIFNEQFADDHDANVKPEWDDEDDEAIAGFEDAEIDMDADSTKTTKTKKKKSDKKQEKKSKEALKSAAARIVESATLDLFDEIVEERGRSREADDDDGVVFKYREVSPESFGLSTRDILVADDKQLGQFLSMKKLAPYRSKEDVQRDKRKYAKRKRVREWRKNTFGSDEPQPADGKYDVLIPTEDEPPSKKKRTK</sequence>
<dbReference type="GO" id="GO:0005730">
    <property type="term" value="C:nucleolus"/>
    <property type="evidence" value="ECO:0007669"/>
    <property type="project" value="TreeGrafter"/>
</dbReference>
<evidence type="ECO:0000313" key="4">
    <source>
        <dbReference type="EMBL" id="KAA8906602.1"/>
    </source>
</evidence>
<organism evidence="4 5">
    <name type="scientific">Diutina rugosa</name>
    <name type="common">Yeast</name>
    <name type="synonym">Candida rugosa</name>
    <dbReference type="NCBI Taxonomy" id="5481"/>
    <lineage>
        <taxon>Eukaryota</taxon>
        <taxon>Fungi</taxon>
        <taxon>Dikarya</taxon>
        <taxon>Ascomycota</taxon>
        <taxon>Saccharomycotina</taxon>
        <taxon>Pichiomycetes</taxon>
        <taxon>Debaryomycetaceae</taxon>
        <taxon>Diutina</taxon>
    </lineage>
</organism>
<feature type="compositionally biased region" description="Basic and acidic residues" evidence="2">
    <location>
        <begin position="282"/>
        <end position="310"/>
    </location>
</feature>
<feature type="compositionally biased region" description="Basic residues" evidence="2">
    <location>
        <begin position="515"/>
        <end position="527"/>
    </location>
</feature>
<evidence type="ECO:0000256" key="1">
    <source>
        <dbReference type="ARBA" id="ARBA00007473"/>
    </source>
</evidence>
<feature type="compositionally biased region" description="Basic and acidic residues" evidence="2">
    <location>
        <begin position="376"/>
        <end position="386"/>
    </location>
</feature>
<name>A0A642UW43_DIURU</name>
<evidence type="ECO:0000259" key="3">
    <source>
        <dbReference type="Pfam" id="PF12936"/>
    </source>
</evidence>
<feature type="compositionally biased region" description="Acidic residues" evidence="2">
    <location>
        <begin position="387"/>
        <end position="407"/>
    </location>
</feature>
<feature type="region of interest" description="Disordered" evidence="2">
    <location>
        <begin position="129"/>
        <end position="158"/>
    </location>
</feature>
<dbReference type="VEuPathDB" id="FungiDB:DIURU_001011"/>
<dbReference type="GeneID" id="54779664"/>
<dbReference type="AlphaFoldDB" id="A0A642UW43"/>
<evidence type="ECO:0000313" key="5">
    <source>
        <dbReference type="Proteomes" id="UP000449547"/>
    </source>
</evidence>
<dbReference type="GO" id="GO:0000447">
    <property type="term" value="P:endonucleolytic cleavage in ITS1 to separate SSU-rRNA from 5.8S rRNA and LSU-rRNA from tricistronic rRNA transcript (SSU-rRNA, 5.8S rRNA, LSU-rRNA)"/>
    <property type="evidence" value="ECO:0007669"/>
    <property type="project" value="TreeGrafter"/>
</dbReference>
<accession>A0A642UW43</accession>
<feature type="compositionally biased region" description="Acidic residues" evidence="2">
    <location>
        <begin position="46"/>
        <end position="66"/>
    </location>
</feature>
<dbReference type="RefSeq" id="XP_034014243.1">
    <property type="nucleotide sequence ID" value="XM_034153509.1"/>
</dbReference>
<dbReference type="GO" id="GO:0030686">
    <property type="term" value="C:90S preribosome"/>
    <property type="evidence" value="ECO:0007669"/>
    <property type="project" value="TreeGrafter"/>
</dbReference>
<dbReference type="Pfam" id="PF12936">
    <property type="entry name" value="Kri1_C"/>
    <property type="match status" value="1"/>
</dbReference>
<dbReference type="PANTHER" id="PTHR14490">
    <property type="entry name" value="ZINC FINGER, ZZ TYPE"/>
    <property type="match status" value="1"/>
</dbReference>
<dbReference type="EMBL" id="SWFT01000033">
    <property type="protein sequence ID" value="KAA8906602.1"/>
    <property type="molecule type" value="Genomic_DNA"/>
</dbReference>
<comment type="caution">
    <text evidence="4">The sequence shown here is derived from an EMBL/GenBank/DDBJ whole genome shotgun (WGS) entry which is preliminary data.</text>
</comment>
<feature type="region of interest" description="Disordered" evidence="2">
    <location>
        <begin position="505"/>
        <end position="563"/>
    </location>
</feature>
<dbReference type="Proteomes" id="UP000449547">
    <property type="component" value="Unassembled WGS sequence"/>
</dbReference>
<dbReference type="OrthoDB" id="10252032at2759"/>
<feature type="domain" description="Kri1-like C-terminal" evidence="3">
    <location>
        <begin position="449"/>
        <end position="531"/>
    </location>
</feature>
<keyword evidence="5" id="KW-1185">Reference proteome</keyword>
<dbReference type="InterPro" id="IPR018034">
    <property type="entry name" value="Kri1"/>
</dbReference>
<evidence type="ECO:0000256" key="2">
    <source>
        <dbReference type="SAM" id="MobiDB-lite"/>
    </source>
</evidence>
<gene>
    <name evidence="4" type="ORF">DIURU_001011</name>
</gene>
<dbReference type="InterPro" id="IPR024626">
    <property type="entry name" value="Kri1-like_C"/>
</dbReference>
<feature type="compositionally biased region" description="Acidic residues" evidence="2">
    <location>
        <begin position="135"/>
        <end position="147"/>
    </location>
</feature>
<dbReference type="Pfam" id="PF05178">
    <property type="entry name" value="Kri1"/>
    <property type="match status" value="1"/>
</dbReference>
<dbReference type="PANTHER" id="PTHR14490:SF5">
    <property type="entry name" value="PROTEIN KRI1 HOMOLOG"/>
    <property type="match status" value="1"/>
</dbReference>